<keyword evidence="1" id="KW-1133">Transmembrane helix</keyword>
<accession>A0A7H0VGF8</accession>
<feature type="transmembrane region" description="Helical" evidence="1">
    <location>
        <begin position="52"/>
        <end position="75"/>
    </location>
</feature>
<feature type="transmembrane region" description="Helical" evidence="1">
    <location>
        <begin position="13"/>
        <end position="31"/>
    </location>
</feature>
<keyword evidence="1" id="KW-0472">Membrane</keyword>
<keyword evidence="1" id="KW-0812">Transmembrane</keyword>
<evidence type="ECO:0000313" key="3">
    <source>
        <dbReference type="Proteomes" id="UP000516305"/>
    </source>
</evidence>
<evidence type="ECO:0008006" key="4">
    <source>
        <dbReference type="Google" id="ProtNLM"/>
    </source>
</evidence>
<evidence type="ECO:0000313" key="2">
    <source>
        <dbReference type="EMBL" id="QNR24806.1"/>
    </source>
</evidence>
<dbReference type="RefSeq" id="WP_210759333.1">
    <property type="nucleotide sequence ID" value="NZ_CP060139.1"/>
</dbReference>
<protein>
    <recommendedName>
        <fullName evidence="4">Integral membrane protein</fullName>
    </recommendedName>
</protein>
<evidence type="ECO:0000256" key="1">
    <source>
        <dbReference type="SAM" id="Phobius"/>
    </source>
</evidence>
<dbReference type="AlphaFoldDB" id="A0A7H0VGF8"/>
<organism evidence="2 3">
    <name type="scientific">Croceimicrobium hydrocarbonivorans</name>
    <dbReference type="NCBI Taxonomy" id="2761580"/>
    <lineage>
        <taxon>Bacteria</taxon>
        <taxon>Pseudomonadati</taxon>
        <taxon>Bacteroidota</taxon>
        <taxon>Flavobacteriia</taxon>
        <taxon>Flavobacteriales</taxon>
        <taxon>Owenweeksiaceae</taxon>
        <taxon>Croceimicrobium</taxon>
    </lineage>
</organism>
<feature type="transmembrane region" description="Helical" evidence="1">
    <location>
        <begin position="95"/>
        <end position="114"/>
    </location>
</feature>
<name>A0A7H0VGF8_9FLAO</name>
<keyword evidence="3" id="KW-1185">Reference proteome</keyword>
<dbReference type="EMBL" id="CP060139">
    <property type="protein sequence ID" value="QNR24806.1"/>
    <property type="molecule type" value="Genomic_DNA"/>
</dbReference>
<reference evidence="2 3" key="1">
    <citation type="submission" date="2020-08" db="EMBL/GenBank/DDBJ databases">
        <title>Croceimicrobium hydrocarbonivorans gen. nov., sp. nov., a novel marine bacterium isolated from a bacterial consortium that degrades polyethylene terephthalate.</title>
        <authorList>
            <person name="Liu R."/>
        </authorList>
    </citation>
    <scope>NUCLEOTIDE SEQUENCE [LARGE SCALE GENOMIC DNA]</scope>
    <source>
        <strain evidence="2 3">A20-9</strain>
    </source>
</reference>
<gene>
    <name evidence="2" type="ORF">H4K34_02885</name>
</gene>
<proteinExistence type="predicted"/>
<sequence>MTPIIENPDFYTLWAYGISIPVTVALTIYVSRKLFKNGLVYMRDIFHGREELALSTNRLFETGFYLLNIGFALWILEMHYLDSTRDLVESLSQKVGGFSIYLGVVLFLNLFLFFRGKKAARINREIRERQQQFKPQV</sequence>
<dbReference type="Proteomes" id="UP000516305">
    <property type="component" value="Chromosome"/>
</dbReference>
<dbReference type="KEGG" id="chyd:H4K34_02885"/>